<feature type="transmembrane region" description="Helical" evidence="24">
    <location>
        <begin position="770"/>
        <end position="790"/>
    </location>
</feature>
<dbReference type="SUPFAM" id="SSF53448">
    <property type="entry name" value="Nucleotide-diphospho-sugar transferases"/>
    <property type="match status" value="1"/>
</dbReference>
<evidence type="ECO:0000256" key="5">
    <source>
        <dbReference type="ARBA" id="ARBA00007548"/>
    </source>
</evidence>
<evidence type="ECO:0000256" key="16">
    <source>
        <dbReference type="ARBA" id="ARBA00023136"/>
    </source>
</evidence>
<comment type="similarity">
    <text evidence="5">Belongs to the glycosyltransferase 2 family. Plant cellulose synthase subfamily.</text>
</comment>
<evidence type="ECO:0000256" key="7">
    <source>
        <dbReference type="ARBA" id="ARBA00022475"/>
    </source>
</evidence>
<keyword evidence="18" id="KW-0961">Cell wall biogenesis/degradation</keyword>
<feature type="transmembrane region" description="Helical" evidence="24">
    <location>
        <begin position="683"/>
        <end position="706"/>
    </location>
</feature>
<comment type="pathway">
    <text evidence="4">Glycan metabolism; plant cellulose biosynthesis.</text>
</comment>
<feature type="region of interest" description="Disordered" evidence="23">
    <location>
        <begin position="1"/>
        <end position="46"/>
    </location>
</feature>
<keyword evidence="7" id="KW-1003">Cell membrane</keyword>
<feature type="binding site" evidence="21">
    <location>
        <position position="192"/>
    </location>
    <ligand>
        <name>UDP-alpha-D-glucose</name>
        <dbReference type="ChEBI" id="CHEBI:58885"/>
    </ligand>
</feature>
<keyword evidence="11" id="KW-0479">Metal-binding</keyword>
<keyword evidence="14" id="KW-0135">Cellulose biosynthesis</keyword>
<evidence type="ECO:0000256" key="17">
    <source>
        <dbReference type="ARBA" id="ARBA00023211"/>
    </source>
</evidence>
<gene>
    <name evidence="25" type="ORF">LITE_LOCUS40554</name>
</gene>
<feature type="binding site" evidence="22">
    <location>
        <position position="358"/>
    </location>
    <ligand>
        <name>Mn(2+)</name>
        <dbReference type="ChEBI" id="CHEBI:29035"/>
    </ligand>
</feature>
<comment type="cofactor">
    <cofactor evidence="2">
        <name>Zn(2+)</name>
        <dbReference type="ChEBI" id="CHEBI:29105"/>
    </cofactor>
</comment>
<dbReference type="GO" id="GO:0016760">
    <property type="term" value="F:cellulose synthase (UDP-forming) activity"/>
    <property type="evidence" value="ECO:0007669"/>
    <property type="project" value="UniProtKB-EC"/>
</dbReference>
<feature type="active site" evidence="20">
    <location>
        <position position="572"/>
    </location>
</feature>
<keyword evidence="15 24" id="KW-1133">Transmembrane helix</keyword>
<keyword evidence="17" id="KW-0464">Manganese</keyword>
<dbReference type="Proteomes" id="UP001154282">
    <property type="component" value="Unassembled WGS sequence"/>
</dbReference>
<feature type="compositionally biased region" description="Basic residues" evidence="23">
    <location>
        <begin position="21"/>
        <end position="30"/>
    </location>
</feature>
<evidence type="ECO:0000256" key="2">
    <source>
        <dbReference type="ARBA" id="ARBA00001947"/>
    </source>
</evidence>
<keyword evidence="8" id="KW-0328">Glycosyltransferase</keyword>
<evidence type="ECO:0000256" key="3">
    <source>
        <dbReference type="ARBA" id="ARBA00004651"/>
    </source>
</evidence>
<evidence type="ECO:0000256" key="20">
    <source>
        <dbReference type="PIRSR" id="PIRSR605150-1"/>
    </source>
</evidence>
<evidence type="ECO:0000256" key="1">
    <source>
        <dbReference type="ARBA" id="ARBA00001936"/>
    </source>
</evidence>
<keyword evidence="26" id="KW-1185">Reference proteome</keyword>
<evidence type="ECO:0000256" key="23">
    <source>
        <dbReference type="SAM" id="MobiDB-lite"/>
    </source>
</evidence>
<evidence type="ECO:0000256" key="10">
    <source>
        <dbReference type="ARBA" id="ARBA00022692"/>
    </source>
</evidence>
<feature type="binding site" evidence="21">
    <location>
        <position position="163"/>
    </location>
    <ligand>
        <name>UDP-alpha-D-glucose</name>
        <dbReference type="ChEBI" id="CHEBI:58885"/>
    </ligand>
</feature>
<evidence type="ECO:0000256" key="11">
    <source>
        <dbReference type="ARBA" id="ARBA00022723"/>
    </source>
</evidence>
<feature type="binding site" evidence="22">
    <location>
        <position position="334"/>
    </location>
    <ligand>
        <name>Mn(2+)</name>
        <dbReference type="ChEBI" id="CHEBI:29035"/>
    </ligand>
</feature>
<feature type="transmembrane region" description="Helical" evidence="24">
    <location>
        <begin position="802"/>
        <end position="821"/>
    </location>
</feature>
<keyword evidence="9" id="KW-0808">Transferase</keyword>
<dbReference type="EMBL" id="CAMGYJ010000009">
    <property type="protein sequence ID" value="CAI0475848.1"/>
    <property type="molecule type" value="Genomic_DNA"/>
</dbReference>
<name>A0AAV0PY14_9ROSI</name>
<feature type="active site" evidence="20">
    <location>
        <position position="192"/>
    </location>
</feature>
<evidence type="ECO:0000256" key="18">
    <source>
        <dbReference type="ARBA" id="ARBA00023316"/>
    </source>
</evidence>
<evidence type="ECO:0000256" key="6">
    <source>
        <dbReference type="ARBA" id="ARBA00012539"/>
    </source>
</evidence>
<feature type="transmembrane region" description="Helical" evidence="24">
    <location>
        <begin position="833"/>
        <end position="853"/>
    </location>
</feature>
<feature type="transmembrane region" description="Helical" evidence="24">
    <location>
        <begin position="718"/>
        <end position="737"/>
    </location>
</feature>
<dbReference type="GO" id="GO:0071555">
    <property type="term" value="P:cell wall organization"/>
    <property type="evidence" value="ECO:0007669"/>
    <property type="project" value="UniProtKB-KW"/>
</dbReference>
<feature type="binding site" evidence="21">
    <location>
        <position position="333"/>
    </location>
    <ligand>
        <name>UDP-alpha-D-glucose</name>
        <dbReference type="ChEBI" id="CHEBI:58885"/>
    </ligand>
</feature>
<comment type="subcellular location">
    <subcellularLocation>
        <location evidence="3">Cell membrane</location>
        <topology evidence="3">Multi-pass membrane protein</topology>
    </subcellularLocation>
</comment>
<dbReference type="Gene3D" id="3.90.550.10">
    <property type="entry name" value="Spore Coat Polysaccharide Biosynthesis Protein SpsA, Chain A"/>
    <property type="match status" value="1"/>
</dbReference>
<comment type="cofactor">
    <cofactor evidence="1">
        <name>Mn(2+)</name>
        <dbReference type="ChEBI" id="CHEBI:29035"/>
    </cofactor>
</comment>
<comment type="caution">
    <text evidence="25">The sequence shown here is derived from an EMBL/GenBank/DDBJ whole genome shotgun (WGS) entry which is preliminary data.</text>
</comment>
<feature type="transmembrane region" description="Helical" evidence="24">
    <location>
        <begin position="97"/>
        <end position="117"/>
    </location>
</feature>
<dbReference type="FunFam" id="3.90.550.10:FF:000009">
    <property type="entry name" value="Cellulose synthase"/>
    <property type="match status" value="1"/>
</dbReference>
<evidence type="ECO:0000256" key="4">
    <source>
        <dbReference type="ARBA" id="ARBA00004768"/>
    </source>
</evidence>
<evidence type="ECO:0000256" key="24">
    <source>
        <dbReference type="SAM" id="Phobius"/>
    </source>
</evidence>
<evidence type="ECO:0000256" key="21">
    <source>
        <dbReference type="PIRSR" id="PIRSR605150-2"/>
    </source>
</evidence>
<feature type="transmembrane region" description="Helical" evidence="24">
    <location>
        <begin position="651"/>
        <end position="671"/>
    </location>
</feature>
<evidence type="ECO:0000313" key="25">
    <source>
        <dbReference type="EMBL" id="CAI0475848.1"/>
    </source>
</evidence>
<evidence type="ECO:0000313" key="26">
    <source>
        <dbReference type="Proteomes" id="UP001154282"/>
    </source>
</evidence>
<evidence type="ECO:0000256" key="9">
    <source>
        <dbReference type="ARBA" id="ARBA00022679"/>
    </source>
</evidence>
<keyword evidence="16 24" id="KW-0472">Membrane</keyword>
<evidence type="ECO:0000256" key="19">
    <source>
        <dbReference type="ARBA" id="ARBA00048682"/>
    </source>
</evidence>
<organism evidence="25 26">
    <name type="scientific">Linum tenue</name>
    <dbReference type="NCBI Taxonomy" id="586396"/>
    <lineage>
        <taxon>Eukaryota</taxon>
        <taxon>Viridiplantae</taxon>
        <taxon>Streptophyta</taxon>
        <taxon>Embryophyta</taxon>
        <taxon>Tracheophyta</taxon>
        <taxon>Spermatophyta</taxon>
        <taxon>Magnoliopsida</taxon>
        <taxon>eudicotyledons</taxon>
        <taxon>Gunneridae</taxon>
        <taxon>Pentapetalae</taxon>
        <taxon>rosids</taxon>
        <taxon>fabids</taxon>
        <taxon>Malpighiales</taxon>
        <taxon>Linaceae</taxon>
        <taxon>Linum</taxon>
    </lineage>
</organism>
<dbReference type="AlphaFoldDB" id="A0AAV0PY14"/>
<dbReference type="InterPro" id="IPR029044">
    <property type="entry name" value="Nucleotide-diphossugar_trans"/>
</dbReference>
<evidence type="ECO:0000256" key="14">
    <source>
        <dbReference type="ARBA" id="ARBA00022916"/>
    </source>
</evidence>
<keyword evidence="13" id="KW-0862">Zinc</keyword>
<keyword evidence="12" id="KW-0863">Zinc-finger</keyword>
<proteinExistence type="inferred from homology"/>
<dbReference type="PANTHER" id="PTHR13301">
    <property type="entry name" value="X-BOX TRANSCRIPTION FACTOR-RELATED"/>
    <property type="match status" value="1"/>
</dbReference>
<protein>
    <recommendedName>
        <fullName evidence="6">cellulose synthase (UDP-forming)</fullName>
        <ecNumber evidence="6">2.4.1.12</ecNumber>
    </recommendedName>
</protein>
<reference evidence="25" key="1">
    <citation type="submission" date="2022-08" db="EMBL/GenBank/DDBJ databases">
        <authorList>
            <person name="Gutierrez-Valencia J."/>
        </authorList>
    </citation>
    <scope>NUCLEOTIDE SEQUENCE</scope>
</reference>
<dbReference type="InterPro" id="IPR005150">
    <property type="entry name" value="Cellulose_synth"/>
</dbReference>
<evidence type="ECO:0000256" key="15">
    <source>
        <dbReference type="ARBA" id="ARBA00022989"/>
    </source>
</evidence>
<dbReference type="GO" id="GO:0030244">
    <property type="term" value="P:cellulose biosynthetic process"/>
    <property type="evidence" value="ECO:0007669"/>
    <property type="project" value="UniProtKB-KW"/>
</dbReference>
<dbReference type="Pfam" id="PF03552">
    <property type="entry name" value="Cellulose_synt"/>
    <property type="match status" value="1"/>
</dbReference>
<feature type="binding site" evidence="21">
    <location>
        <position position="156"/>
    </location>
    <ligand>
        <name>UDP-alpha-D-glucose</name>
        <dbReference type="ChEBI" id="CHEBI:58885"/>
    </ligand>
</feature>
<keyword evidence="10 24" id="KW-0812">Transmembrane</keyword>
<dbReference type="EC" id="2.4.1.12" evidence="6"/>
<comment type="catalytic activity">
    <reaction evidence="19">
        <text>[(1-&gt;4)-beta-D-glucosyl](n) + UDP-alpha-D-glucose = [(1-&gt;4)-beta-D-glucosyl](n+1) + UDP + H(+)</text>
        <dbReference type="Rhea" id="RHEA:19929"/>
        <dbReference type="Rhea" id="RHEA-COMP:10033"/>
        <dbReference type="Rhea" id="RHEA-COMP:10034"/>
        <dbReference type="ChEBI" id="CHEBI:15378"/>
        <dbReference type="ChEBI" id="CHEBI:18246"/>
        <dbReference type="ChEBI" id="CHEBI:58223"/>
        <dbReference type="ChEBI" id="CHEBI:58885"/>
        <dbReference type="EC" id="2.4.1.12"/>
    </reaction>
</comment>
<feature type="binding site" evidence="21">
    <location>
        <position position="162"/>
    </location>
    <ligand>
        <name>UDP-alpha-D-glucose</name>
        <dbReference type="ChEBI" id="CHEBI:58885"/>
    </ligand>
</feature>
<evidence type="ECO:0000256" key="22">
    <source>
        <dbReference type="PIRSR" id="PIRSR605150-3"/>
    </source>
</evidence>
<feature type="transmembrane region" description="Helical" evidence="24">
    <location>
        <begin position="73"/>
        <end position="91"/>
    </location>
</feature>
<dbReference type="GO" id="GO:0005886">
    <property type="term" value="C:plasma membrane"/>
    <property type="evidence" value="ECO:0007669"/>
    <property type="project" value="UniProtKB-SubCell"/>
</dbReference>
<evidence type="ECO:0000256" key="12">
    <source>
        <dbReference type="ARBA" id="ARBA00022771"/>
    </source>
</evidence>
<dbReference type="GO" id="GO:0008270">
    <property type="term" value="F:zinc ion binding"/>
    <property type="evidence" value="ECO:0007669"/>
    <property type="project" value="UniProtKB-KW"/>
</dbReference>
<evidence type="ECO:0000256" key="8">
    <source>
        <dbReference type="ARBA" id="ARBA00022676"/>
    </source>
</evidence>
<accession>A0AAV0PY14</accession>
<evidence type="ECO:0000256" key="13">
    <source>
        <dbReference type="ARBA" id="ARBA00022833"/>
    </source>
</evidence>
<sequence>MNDESGNPIWKNRVESWKDKKNNKKKKVAKNNKTEQAPAEIPHEQQMPGDALMQQPLSEIVPMSRNKLTPYRAVIIMRLVILGLFFHYRIMNPVDSAFGLWLTSVICEIWFAFSWVLDQFPKWSPINRVTYLDTLSARFERPGEPCELAPVDFFVSTVDPLKEPPLITANTVLSILALDYPVEKVSCYVSDDGAAMLSFESLAETSEFARKWVPFCKKYEIEPRAPEFYFSQKIDYLKDKVQPSFVKERRAMKRDYEEYKIRVNAMVARAQKTPEEGWTMQDGTPWPGNNTRDHPGMVQVFLGNTGARDMDGNELPRLIYVSREKRPGYQHHKKAGAENALVRVSAVLTNAPYILNLDCDHYVNNSKAVREAMCFLMDPQVGRDVCYVQFPQRFDGIDKSDRYANRNIVFFDVNMKGLDGIQGPVYVGTGCVFNRQALYGYGPPSMPTLTKSSSSSSCSCCPSKKKAELDASELYKDAKREELNAAIFNLHEIDNYDEYERSMLMSQRSFEKTFGLSSVFIESTLMENGGVPESVNSSTLIKEAIHVISCSYEEKTEWGKEIGWIYGSVTEDILTGFKMHCRGWRSIYCMPPRPAFKGSAPINLSDRLHQVLRWALGSVEIFLSRHCPLWYGFGGGRLRWLQRLAYINTIVYPFTSLPLIAYCLIPAICLLTGKFIIPTLSNLASVLFLGLFMSIILTAVLELRWSGVSIEDLWRNEQFWVIGGVSAHLFAVFQGFLKMLAGIDTNFTVTTKAAEDAEFGELYMVKWTTVLIPPTTLLIVNIVGVVAGFSDALNKGYEAWGPLFGKVFFAFWVILHLYPFLKGLMGRQNRTPTIVVLWSVLLASVFSLVWVKINPFVNKVDSMEIAGTCISIDC</sequence>